<dbReference type="Gene3D" id="3.30.565.10">
    <property type="entry name" value="Histidine kinase-like ATPase, C-terminal domain"/>
    <property type="match status" value="1"/>
</dbReference>
<accession>A0A1W2AET6</accession>
<dbReference type="Proteomes" id="UP000192634">
    <property type="component" value="Unassembled WGS sequence"/>
</dbReference>
<name>A0A1W2AET6_9MICO</name>
<dbReference type="SUPFAM" id="SSF55874">
    <property type="entry name" value="ATPase domain of HSP90 chaperone/DNA topoisomerase II/histidine kinase"/>
    <property type="match status" value="1"/>
</dbReference>
<dbReference type="Pfam" id="PF13589">
    <property type="entry name" value="HATPase_c_3"/>
    <property type="match status" value="1"/>
</dbReference>
<dbReference type="GO" id="GO:0016301">
    <property type="term" value="F:kinase activity"/>
    <property type="evidence" value="ECO:0007669"/>
    <property type="project" value="UniProtKB-KW"/>
</dbReference>
<sequence>MESMRAVGYTLEAAIADLVDNSITAGAERVDLHFSSEPVDYVAILDDGCGMSEDGAREAMRLAGKSSVAARDAHDLGRFGLGLKTASLSQCRDLVLVTKDETGSVCGFRWDLDHLANVGAWALMKLDDHEISELPHVADFLELATGTLVVWRNLDQLRAQVDPGSKGLDSAFAGVKQHLALVFHRFLAGEHGARFTIAVNHVELQRIDPFLADHRATQPGPPESFDVEGQTIRVQAFTLPMITKMSARDRQRAQVAGRLRDSQGFYIYRAKRLVIWGTWFRILPREELGKLARVRVDVPNSLDHLWALDIKKSAAQPPPIVRQRLKRIADRIIMPSKRVHTYRARPAPGQDPITHAWQLISDGDEFRYEINRDHPVLATLAARLEPSDQATLSALLRIIEDTFPTHDLYNRLGQDAVESTPAPDIHRLSTVAVEVWAEFRKHRPDPDAFIAAMSTTEPFNQLEDPVTLLRQAAEAS</sequence>
<protein>
    <submittedName>
        <fullName evidence="1">Histidine kinase-, DNA gyrase B-, and HSP90-like ATPase</fullName>
    </submittedName>
</protein>
<gene>
    <name evidence="1" type="ORF">SAMN06296429_105251</name>
</gene>
<reference evidence="1 2" key="1">
    <citation type="submission" date="2017-04" db="EMBL/GenBank/DDBJ databases">
        <authorList>
            <person name="Afonso C.L."/>
            <person name="Miller P.J."/>
            <person name="Scott M.A."/>
            <person name="Spackman E."/>
            <person name="Goraichik I."/>
            <person name="Dimitrov K.M."/>
            <person name="Suarez D.L."/>
            <person name="Swayne D.E."/>
        </authorList>
    </citation>
    <scope>NUCLEOTIDE SEQUENCE [LARGE SCALE GENOMIC DNA]</scope>
    <source>
        <strain evidence="1 2">CGMCC 1.12511</strain>
    </source>
</reference>
<dbReference type="OrthoDB" id="3757919at2"/>
<dbReference type="EMBL" id="FWXN01000005">
    <property type="protein sequence ID" value="SMC59186.1"/>
    <property type="molecule type" value="Genomic_DNA"/>
</dbReference>
<evidence type="ECO:0000313" key="2">
    <source>
        <dbReference type="Proteomes" id="UP000192634"/>
    </source>
</evidence>
<proteinExistence type="predicted"/>
<dbReference type="InterPro" id="IPR036890">
    <property type="entry name" value="HATPase_C_sf"/>
</dbReference>
<evidence type="ECO:0000313" key="1">
    <source>
        <dbReference type="EMBL" id="SMC59186.1"/>
    </source>
</evidence>
<keyword evidence="1" id="KW-0808">Transferase</keyword>
<organism evidence="1 2">
    <name type="scientific">Janibacter indicus</name>
    <dbReference type="NCBI Taxonomy" id="857417"/>
    <lineage>
        <taxon>Bacteria</taxon>
        <taxon>Bacillati</taxon>
        <taxon>Actinomycetota</taxon>
        <taxon>Actinomycetes</taxon>
        <taxon>Micrococcales</taxon>
        <taxon>Intrasporangiaceae</taxon>
        <taxon>Janibacter</taxon>
    </lineage>
</organism>
<dbReference type="RefSeq" id="WP_084450716.1">
    <property type="nucleotide sequence ID" value="NZ_FWXN01000005.1"/>
</dbReference>
<dbReference type="AlphaFoldDB" id="A0A1W2AET6"/>
<keyword evidence="1" id="KW-0418">Kinase</keyword>